<dbReference type="PANTHER" id="PTHR35089:SF1">
    <property type="entry name" value="CHAPERONE PROTEIN SKP"/>
    <property type="match status" value="1"/>
</dbReference>
<reference evidence="5" key="1">
    <citation type="submission" date="2022-05" db="EMBL/GenBank/DDBJ databases">
        <title>Sphingomonas sp. strain RMG20 Genome sequencing and assembly.</title>
        <authorList>
            <person name="Kim I."/>
        </authorList>
    </citation>
    <scope>NUCLEOTIDE SEQUENCE</scope>
    <source>
        <strain evidence="5">RMG20</strain>
    </source>
</reference>
<dbReference type="PANTHER" id="PTHR35089">
    <property type="entry name" value="CHAPERONE PROTEIN SKP"/>
    <property type="match status" value="1"/>
</dbReference>
<protein>
    <submittedName>
        <fullName evidence="5">OmpH family outer membrane protein</fullName>
    </submittedName>
</protein>
<dbReference type="InterPro" id="IPR005632">
    <property type="entry name" value="Chaperone_Skp"/>
</dbReference>
<evidence type="ECO:0000256" key="3">
    <source>
        <dbReference type="SAM" id="MobiDB-lite"/>
    </source>
</evidence>
<sequence length="204" mass="21377">MKTYLLSAVAVLATVAPAAAQQVPDAKIAVVDTERLFGECTACKAANTQLQTQRQQLQTSAQSLGTPLQTEGQAIQTALNAAKGTPDAALQTRITAFETRQRSAQQQLATQQQTFERNVAYVRQQIGQKIGPIITQVAQSRGATLAVDKNNTFFNAPAAEITDAVLAQLNAQLPSVSTVAPAAPAATTPAAPATTTPATPRRGR</sequence>
<comment type="similarity">
    <text evidence="1">Belongs to the Skp family.</text>
</comment>
<accession>A0ABY4TX93</accession>
<dbReference type="Gene3D" id="3.30.910.20">
    <property type="entry name" value="Skp domain"/>
    <property type="match status" value="1"/>
</dbReference>
<keyword evidence="6" id="KW-1185">Reference proteome</keyword>
<evidence type="ECO:0000256" key="2">
    <source>
        <dbReference type="ARBA" id="ARBA00022729"/>
    </source>
</evidence>
<evidence type="ECO:0000256" key="4">
    <source>
        <dbReference type="SAM" id="SignalP"/>
    </source>
</evidence>
<dbReference type="Pfam" id="PF03938">
    <property type="entry name" value="OmpH"/>
    <property type="match status" value="1"/>
</dbReference>
<name>A0ABY4TX93_9SPHN</name>
<feature type="region of interest" description="Disordered" evidence="3">
    <location>
        <begin position="180"/>
        <end position="204"/>
    </location>
</feature>
<gene>
    <name evidence="5" type="ORF">M9980_05140</name>
</gene>
<dbReference type="RefSeq" id="WP_250754123.1">
    <property type="nucleotide sequence ID" value="NZ_CP098401.1"/>
</dbReference>
<dbReference type="Proteomes" id="UP001055580">
    <property type="component" value="Chromosome"/>
</dbReference>
<feature type="signal peptide" evidence="4">
    <location>
        <begin position="1"/>
        <end position="20"/>
    </location>
</feature>
<evidence type="ECO:0000313" key="6">
    <source>
        <dbReference type="Proteomes" id="UP001055580"/>
    </source>
</evidence>
<evidence type="ECO:0000256" key="1">
    <source>
        <dbReference type="ARBA" id="ARBA00009091"/>
    </source>
</evidence>
<proteinExistence type="inferred from homology"/>
<dbReference type="SUPFAM" id="SSF111384">
    <property type="entry name" value="OmpH-like"/>
    <property type="match status" value="1"/>
</dbReference>
<dbReference type="InterPro" id="IPR024930">
    <property type="entry name" value="Skp_dom_sf"/>
</dbReference>
<feature type="chain" id="PRO_5046564909" evidence="4">
    <location>
        <begin position="21"/>
        <end position="204"/>
    </location>
</feature>
<dbReference type="EMBL" id="CP098401">
    <property type="protein sequence ID" value="URW76599.1"/>
    <property type="molecule type" value="Genomic_DNA"/>
</dbReference>
<organism evidence="5 6">
    <name type="scientific">Sphingomonas donggukensis</name>
    <dbReference type="NCBI Taxonomy" id="2949093"/>
    <lineage>
        <taxon>Bacteria</taxon>
        <taxon>Pseudomonadati</taxon>
        <taxon>Pseudomonadota</taxon>
        <taxon>Alphaproteobacteria</taxon>
        <taxon>Sphingomonadales</taxon>
        <taxon>Sphingomonadaceae</taxon>
        <taxon>Sphingomonas</taxon>
    </lineage>
</organism>
<keyword evidence="2 4" id="KW-0732">Signal</keyword>
<dbReference type="SMART" id="SM00935">
    <property type="entry name" value="OmpH"/>
    <property type="match status" value="1"/>
</dbReference>
<evidence type="ECO:0000313" key="5">
    <source>
        <dbReference type="EMBL" id="URW76599.1"/>
    </source>
</evidence>